<dbReference type="InterPro" id="IPR041662">
    <property type="entry name" value="SusD-like_2"/>
</dbReference>
<dbReference type="AlphaFoldDB" id="A0A1I2B1R3"/>
<name>A0A1I2B1R3_9BACT</name>
<dbReference type="SUPFAM" id="SSF48452">
    <property type="entry name" value="TPR-like"/>
    <property type="match status" value="1"/>
</dbReference>
<sequence>MKNILVTFTLLGLFSISISSCDEYLDVNNNIDAPDYVEGHLYLAGIIASYQDMYYDLRAMAPLTQMMGTTSGSFDNFAYHSYVSGSDVGGQIWRLVYWEQGMNLENMINQSVEAEQWTLAGIGYAIKAYSWDLLTKQHADLPLKDAFVPGLLSHEYNYQEEIYPQVREWAYKAIEYLEMEDPHEYGDKISSNDYIYYGDKEKWVKFAYAVIVRNLASLSNKNNFTSEYAQELIECANKSFQSSADDATVKVAGGSSSASQSSYNNFWGTYRRNLSYTYFQHDYAVQVFTGTVPKYDEATGEKNVVEDNDYYPYELADKQIICDTFKLAGHYDPRVAVKLATTDDPSYEYMENIDSIKARKYYGGSFAGTAGSVGTAPSFYGRNKSSSYTGDINDGIGRWIYRDDAPYILTTCAEIKFCLAEAYWKLDQKDNALEAFKAGVSADMAFTEKYIYPGDKGSSIGGDKITKDVFGTLANEYLEGPYVNNLSMSDFSLSHIMMQKWVSLYPWGAFEAWVDMRKYHYDLSYSGDYPHSGNGWDISMVDQKWDTDETKVFKGLYLPPAQVSSRKITFDTDNEGAPCYRIRPRYNSEYMWNVPSLESLLPISGTADDYQCSIPWFAYPGDLPTNVQ</sequence>
<dbReference type="InterPro" id="IPR011990">
    <property type="entry name" value="TPR-like_helical_dom_sf"/>
</dbReference>
<accession>A0A1I2B1R3</accession>
<organism evidence="1 2">
    <name type="scientific">Sunxiuqinia elliptica</name>
    <dbReference type="NCBI Taxonomy" id="655355"/>
    <lineage>
        <taxon>Bacteria</taxon>
        <taxon>Pseudomonadati</taxon>
        <taxon>Bacteroidota</taxon>
        <taxon>Bacteroidia</taxon>
        <taxon>Marinilabiliales</taxon>
        <taxon>Prolixibacteraceae</taxon>
        <taxon>Sunxiuqinia</taxon>
    </lineage>
</organism>
<dbReference type="RefSeq" id="WP_093918019.1">
    <property type="nucleotide sequence ID" value="NZ_FONW01000001.1"/>
</dbReference>
<gene>
    <name evidence="1" type="ORF">SAMN05216283_101269</name>
</gene>
<dbReference type="STRING" id="655355.SAMN05216283_101269"/>
<evidence type="ECO:0000313" key="1">
    <source>
        <dbReference type="EMBL" id="SFE49203.1"/>
    </source>
</evidence>
<dbReference type="PROSITE" id="PS51257">
    <property type="entry name" value="PROKAR_LIPOPROTEIN"/>
    <property type="match status" value="1"/>
</dbReference>
<proteinExistence type="predicted"/>
<reference evidence="1 2" key="1">
    <citation type="submission" date="2016-10" db="EMBL/GenBank/DDBJ databases">
        <authorList>
            <person name="de Groot N.N."/>
        </authorList>
    </citation>
    <scope>NUCLEOTIDE SEQUENCE [LARGE SCALE GENOMIC DNA]</scope>
    <source>
        <strain evidence="1 2">CGMCC 1.9156</strain>
    </source>
</reference>
<dbReference type="Pfam" id="PF12771">
    <property type="entry name" value="SusD-like_2"/>
    <property type="match status" value="2"/>
</dbReference>
<protein>
    <submittedName>
        <fullName evidence="1">Starch-binding associating with outer membrane</fullName>
    </submittedName>
</protein>
<dbReference type="Gene3D" id="1.25.40.390">
    <property type="match status" value="2"/>
</dbReference>
<keyword evidence="2" id="KW-1185">Reference proteome</keyword>
<evidence type="ECO:0000313" key="2">
    <source>
        <dbReference type="Proteomes" id="UP000198964"/>
    </source>
</evidence>
<dbReference type="Proteomes" id="UP000198964">
    <property type="component" value="Unassembled WGS sequence"/>
</dbReference>
<dbReference type="EMBL" id="FONW01000001">
    <property type="protein sequence ID" value="SFE49203.1"/>
    <property type="molecule type" value="Genomic_DNA"/>
</dbReference>